<comment type="caution">
    <text evidence="3">The sequence shown here is derived from an EMBL/GenBank/DDBJ whole genome shotgun (WGS) entry which is preliminary data.</text>
</comment>
<dbReference type="InterPro" id="IPR000326">
    <property type="entry name" value="PAP2/HPO"/>
</dbReference>
<sequence length="218" mass="24832">MLNSKKQPAHSILLVSGTFFALIFLFFWRSVSTKAEWLTQLDQSLNHLIRSDLKEPFIKFFKVFTDLGGTMILTLFSVLLFLFLWKTKGLLFSLWAGFTLLLGELVLPQIVKHIELRPRPLDKLISISGYSFPSGHAAGSTAFYGLTALILILFFLKKARQKWIISILAFLLISLIMFSRVYLGVHYPSDVFAGFSLSASLLSFSFYFLFKSPILQRS</sequence>
<reference evidence="3 4" key="1">
    <citation type="submission" date="2020-03" db="EMBL/GenBank/DDBJ databases">
        <title>Soil Listeria distribution.</title>
        <authorList>
            <person name="Liao J."/>
            <person name="Wiedmann M."/>
        </authorList>
    </citation>
    <scope>NUCLEOTIDE SEQUENCE [LARGE SCALE GENOMIC DNA]</scope>
    <source>
        <strain evidence="3 4">FSL L7-1507</strain>
    </source>
</reference>
<proteinExistence type="predicted"/>
<dbReference type="RefSeq" id="WP_185374313.1">
    <property type="nucleotide sequence ID" value="NZ_JAARRM010000004.1"/>
</dbReference>
<feature type="transmembrane region" description="Helical" evidence="1">
    <location>
        <begin position="92"/>
        <end position="111"/>
    </location>
</feature>
<dbReference type="PANTHER" id="PTHR14969:SF13">
    <property type="entry name" value="AT30094P"/>
    <property type="match status" value="1"/>
</dbReference>
<evidence type="ECO:0000256" key="1">
    <source>
        <dbReference type="SAM" id="Phobius"/>
    </source>
</evidence>
<gene>
    <name evidence="3" type="ORF">HB912_10175</name>
</gene>
<dbReference type="SUPFAM" id="SSF48317">
    <property type="entry name" value="Acid phosphatase/Vanadium-dependent haloperoxidase"/>
    <property type="match status" value="1"/>
</dbReference>
<feature type="transmembrane region" description="Helical" evidence="1">
    <location>
        <begin position="191"/>
        <end position="210"/>
    </location>
</feature>
<feature type="domain" description="Phosphatidic acid phosphatase type 2/haloperoxidase" evidence="2">
    <location>
        <begin position="90"/>
        <end position="206"/>
    </location>
</feature>
<dbReference type="SMART" id="SM00014">
    <property type="entry name" value="acidPPc"/>
    <property type="match status" value="1"/>
</dbReference>
<name>A0A841ZS92_9LIST</name>
<dbReference type="Proteomes" id="UP000559885">
    <property type="component" value="Unassembled WGS sequence"/>
</dbReference>
<dbReference type="Pfam" id="PF01569">
    <property type="entry name" value="PAP2"/>
    <property type="match status" value="1"/>
</dbReference>
<evidence type="ECO:0000313" key="3">
    <source>
        <dbReference type="EMBL" id="MBC1522015.1"/>
    </source>
</evidence>
<dbReference type="InterPro" id="IPR036938">
    <property type="entry name" value="PAP2/HPO_sf"/>
</dbReference>
<keyword evidence="1" id="KW-1133">Transmembrane helix</keyword>
<keyword evidence="1" id="KW-0472">Membrane</keyword>
<feature type="transmembrane region" description="Helical" evidence="1">
    <location>
        <begin position="163"/>
        <end position="185"/>
    </location>
</feature>
<accession>A0A841ZS92</accession>
<feature type="transmembrane region" description="Helical" evidence="1">
    <location>
        <begin position="137"/>
        <end position="156"/>
    </location>
</feature>
<organism evidence="3 4">
    <name type="scientific">Listeria aquatica</name>
    <dbReference type="NCBI Taxonomy" id="1494960"/>
    <lineage>
        <taxon>Bacteria</taxon>
        <taxon>Bacillati</taxon>
        <taxon>Bacillota</taxon>
        <taxon>Bacilli</taxon>
        <taxon>Bacillales</taxon>
        <taxon>Listeriaceae</taxon>
        <taxon>Listeria</taxon>
    </lineage>
</organism>
<protein>
    <submittedName>
        <fullName evidence="3">Phosphatase PAP2 family protein</fullName>
    </submittedName>
</protein>
<dbReference type="CDD" id="cd03392">
    <property type="entry name" value="PAP2_like_2"/>
    <property type="match status" value="1"/>
</dbReference>
<evidence type="ECO:0000313" key="4">
    <source>
        <dbReference type="Proteomes" id="UP000559885"/>
    </source>
</evidence>
<dbReference type="PANTHER" id="PTHR14969">
    <property type="entry name" value="SPHINGOSINE-1-PHOSPHATE PHOSPHOHYDROLASE"/>
    <property type="match status" value="1"/>
</dbReference>
<feature type="transmembrane region" description="Helical" evidence="1">
    <location>
        <begin position="67"/>
        <end position="85"/>
    </location>
</feature>
<dbReference type="Gene3D" id="1.20.144.10">
    <property type="entry name" value="Phosphatidic acid phosphatase type 2/haloperoxidase"/>
    <property type="match status" value="1"/>
</dbReference>
<feature type="transmembrane region" description="Helical" evidence="1">
    <location>
        <begin position="12"/>
        <end position="31"/>
    </location>
</feature>
<evidence type="ECO:0000259" key="2">
    <source>
        <dbReference type="SMART" id="SM00014"/>
    </source>
</evidence>
<dbReference type="AlphaFoldDB" id="A0A841ZS92"/>
<keyword evidence="1" id="KW-0812">Transmembrane</keyword>
<dbReference type="EMBL" id="JAARRM010000004">
    <property type="protein sequence ID" value="MBC1522015.1"/>
    <property type="molecule type" value="Genomic_DNA"/>
</dbReference>